<dbReference type="CDD" id="cd14686">
    <property type="entry name" value="bZIP"/>
    <property type="match status" value="1"/>
</dbReference>
<feature type="region of interest" description="Disordered" evidence="2">
    <location>
        <begin position="37"/>
        <end position="56"/>
    </location>
</feature>
<proteinExistence type="predicted"/>
<evidence type="ECO:0000313" key="4">
    <source>
        <dbReference type="Proteomes" id="UP000192276"/>
    </source>
</evidence>
<comment type="caution">
    <text evidence="3">The sequence shown here is derived from an EMBL/GenBank/DDBJ whole genome shotgun (WGS) entry which is preliminary data.</text>
</comment>
<evidence type="ECO:0000256" key="2">
    <source>
        <dbReference type="SAM" id="MobiDB-lite"/>
    </source>
</evidence>
<keyword evidence="1" id="KW-0175">Coiled coil</keyword>
<feature type="coiled-coil region" evidence="1">
    <location>
        <begin position="163"/>
        <end position="211"/>
    </location>
</feature>
<protein>
    <submittedName>
        <fullName evidence="3">Uncharacterized protein</fullName>
    </submittedName>
</protein>
<organism evidence="3 4">
    <name type="scientific">Niastella populi</name>
    <dbReference type="NCBI Taxonomy" id="550983"/>
    <lineage>
        <taxon>Bacteria</taxon>
        <taxon>Pseudomonadati</taxon>
        <taxon>Bacteroidota</taxon>
        <taxon>Chitinophagia</taxon>
        <taxon>Chitinophagales</taxon>
        <taxon>Chitinophagaceae</taxon>
        <taxon>Niastella</taxon>
    </lineage>
</organism>
<dbReference type="STRING" id="550983.A4R26_02965"/>
<keyword evidence="4" id="KW-1185">Reference proteome</keyword>
<name>A0A1V9FJ94_9BACT</name>
<feature type="compositionally biased region" description="Basic and acidic residues" evidence="2">
    <location>
        <begin position="37"/>
        <end position="51"/>
    </location>
</feature>
<evidence type="ECO:0000256" key="1">
    <source>
        <dbReference type="SAM" id="Coils"/>
    </source>
</evidence>
<evidence type="ECO:0000313" key="3">
    <source>
        <dbReference type="EMBL" id="OQP58434.1"/>
    </source>
</evidence>
<dbReference type="EMBL" id="LWBP01000188">
    <property type="protein sequence ID" value="OQP58434.1"/>
    <property type="molecule type" value="Genomic_DNA"/>
</dbReference>
<sequence>MKENVLPETNVFKTLKQHTTMANFGKKILSAFVEVSDDKKPEAEKPPETKENYQQPEPLPIAIGTSTFSSTTVNNSYAPAANSKFKEYFDKLFSEANIPGPDYFEFSKMIEAMQAVPDEQVRYITAFAGLSVQGLDKQKLLTTASQYLQLLQTDANNFHSTVDAALQEKVHEKKRQMEEKEKRIQQLTQEISMLQNEMLNMQNEIKENEAKIAANTGGYKYESEVMKDRIGRDMEKIKRYIQ</sequence>
<dbReference type="Proteomes" id="UP000192276">
    <property type="component" value="Unassembled WGS sequence"/>
</dbReference>
<reference evidence="4" key="1">
    <citation type="submission" date="2016-04" db="EMBL/GenBank/DDBJ databases">
        <authorList>
            <person name="Chen L."/>
            <person name="Zhuang W."/>
            <person name="Wang G."/>
        </authorList>
    </citation>
    <scope>NUCLEOTIDE SEQUENCE [LARGE SCALE GENOMIC DNA]</scope>
    <source>
        <strain evidence="4">208</strain>
    </source>
</reference>
<dbReference type="AlphaFoldDB" id="A0A1V9FJ94"/>
<accession>A0A1V9FJ94</accession>
<gene>
    <name evidence="3" type="ORF">A4R26_02965</name>
</gene>